<keyword evidence="3" id="KW-1185">Reference proteome</keyword>
<evidence type="ECO:0000313" key="3">
    <source>
        <dbReference type="Proteomes" id="UP000266841"/>
    </source>
</evidence>
<comment type="caution">
    <text evidence="2">The sequence shown here is derived from an EMBL/GenBank/DDBJ whole genome shotgun (WGS) entry which is preliminary data.</text>
</comment>
<feature type="compositionally biased region" description="Polar residues" evidence="1">
    <location>
        <begin position="717"/>
        <end position="737"/>
    </location>
</feature>
<proteinExistence type="predicted"/>
<feature type="compositionally biased region" description="Basic and acidic residues" evidence="1">
    <location>
        <begin position="322"/>
        <end position="332"/>
    </location>
</feature>
<feature type="compositionally biased region" description="Basic and acidic residues" evidence="1">
    <location>
        <begin position="359"/>
        <end position="370"/>
    </location>
</feature>
<feature type="region of interest" description="Disordered" evidence="1">
    <location>
        <begin position="1"/>
        <end position="225"/>
    </location>
</feature>
<feature type="region of interest" description="Disordered" evidence="1">
    <location>
        <begin position="710"/>
        <end position="737"/>
    </location>
</feature>
<feature type="compositionally biased region" description="Low complexity" evidence="1">
    <location>
        <begin position="130"/>
        <end position="139"/>
    </location>
</feature>
<feature type="region of interest" description="Disordered" evidence="1">
    <location>
        <begin position="581"/>
        <end position="651"/>
    </location>
</feature>
<feature type="non-terminal residue" evidence="2">
    <location>
        <position position="1"/>
    </location>
</feature>
<feature type="compositionally biased region" description="Polar residues" evidence="1">
    <location>
        <begin position="146"/>
        <end position="176"/>
    </location>
</feature>
<feature type="region of interest" description="Disordered" evidence="1">
    <location>
        <begin position="488"/>
        <end position="549"/>
    </location>
</feature>
<sequence length="737" mass="78788">KTAHPAKAGWKRGFASSASAQSTRARVRRRGVAGRSREMALLPTPSLALSTRNIPGSYGAMESEGRESEVQKRIRALNRSAAASKDRKGNGGNLTPATGKLKDNPFVSNDCPPPSPTASSGGDTRSFRMSGSSPAKSSSEPVATRYSFSPSSTNRTSQAQPTAGTHPSPTAKSQLFKTARLLQKMSYESETESSIPSQTQENNSGDRMEEPGAINTATSGGSEEELDASAALKYWKNRGISKDGPISYRDAKKIDLKPSISTNRTTLIEEDADPRINATPGLPGGLQSENSSQASSQLPSPPDIFRTVQVQSAEATYQEGEEQGRQSEDRQAEQLFEEAENDGIADRSGDSTYFTAVDSPREPLTWKDGEAELTPAETSPSKSAPYCAYGKRSRLRSHRPAAGSHESSGDHDVASVVSSSTSHSNTSQLTSNSHLSSLSSRATRFLRDKRKGGVLTGGNAHSSSTTAVCSENTEAMAKDITHNLLRDKVSKNRLKQRLASPSPLPEEDEMNDGGDIQITTESPFDEPRTEDNPMGSTVPNDKICNITASESQKNVEPLVLSHAENIARHAYQSIQSSNQQYTMLSSLPPRADDAPSTASSAESGNYSKLKAKDRFDSDNEGSAAKATSPPNDSNEDTFVSPTTGKSLNDEVGCKPLEMLGPLSEIVETAYNALSPASIEQGLFPMSGAALDDAPSDEDVAIEVEYVEQHEAEDPSFATETDGTGSMYTESTRDSSFI</sequence>
<organism evidence="2 3">
    <name type="scientific">Thalassiosira oceanica</name>
    <name type="common">Marine diatom</name>
    <dbReference type="NCBI Taxonomy" id="159749"/>
    <lineage>
        <taxon>Eukaryota</taxon>
        <taxon>Sar</taxon>
        <taxon>Stramenopiles</taxon>
        <taxon>Ochrophyta</taxon>
        <taxon>Bacillariophyta</taxon>
        <taxon>Coscinodiscophyceae</taxon>
        <taxon>Thalassiosirophycidae</taxon>
        <taxon>Thalassiosirales</taxon>
        <taxon>Thalassiosiraceae</taxon>
        <taxon>Thalassiosira</taxon>
    </lineage>
</organism>
<protein>
    <submittedName>
        <fullName evidence="2">Uncharacterized protein</fullName>
    </submittedName>
</protein>
<reference evidence="2 3" key="1">
    <citation type="journal article" date="2012" name="Genome Biol.">
        <title>Genome and low-iron response of an oceanic diatom adapted to chronic iron limitation.</title>
        <authorList>
            <person name="Lommer M."/>
            <person name="Specht M."/>
            <person name="Roy A.S."/>
            <person name="Kraemer L."/>
            <person name="Andreson R."/>
            <person name="Gutowska M.A."/>
            <person name="Wolf J."/>
            <person name="Bergner S.V."/>
            <person name="Schilhabel M.B."/>
            <person name="Klostermeier U.C."/>
            <person name="Beiko R.G."/>
            <person name="Rosenstiel P."/>
            <person name="Hippler M."/>
            <person name="Laroche J."/>
        </authorList>
    </citation>
    <scope>NUCLEOTIDE SEQUENCE [LARGE SCALE GENOMIC DNA]</scope>
    <source>
        <strain evidence="2 3">CCMP1005</strain>
    </source>
</reference>
<dbReference type="AlphaFoldDB" id="K0R3U9"/>
<feature type="compositionally biased region" description="Polar residues" evidence="1">
    <location>
        <begin position="596"/>
        <end position="606"/>
    </location>
</feature>
<evidence type="ECO:0000313" key="2">
    <source>
        <dbReference type="EMBL" id="EJK47095.1"/>
    </source>
</evidence>
<feature type="compositionally biased region" description="Polar residues" evidence="1">
    <location>
        <begin position="628"/>
        <end position="646"/>
    </location>
</feature>
<feature type="compositionally biased region" description="Polar residues" evidence="1">
    <location>
        <begin position="117"/>
        <end position="129"/>
    </location>
</feature>
<dbReference type="EMBL" id="AGNL01047356">
    <property type="protein sequence ID" value="EJK47095.1"/>
    <property type="molecule type" value="Genomic_DNA"/>
</dbReference>
<name>K0R3U9_THAOC</name>
<evidence type="ECO:0000256" key="1">
    <source>
        <dbReference type="SAM" id="MobiDB-lite"/>
    </source>
</evidence>
<feature type="region of interest" description="Disordered" evidence="1">
    <location>
        <begin position="258"/>
        <end position="469"/>
    </location>
</feature>
<feature type="compositionally biased region" description="Low complexity" evidence="1">
    <location>
        <begin position="414"/>
        <end position="440"/>
    </location>
</feature>
<feature type="compositionally biased region" description="Polar residues" evidence="1">
    <location>
        <begin position="459"/>
        <end position="469"/>
    </location>
</feature>
<accession>K0R3U9</accession>
<feature type="compositionally biased region" description="Low complexity" evidence="1">
    <location>
        <begin position="287"/>
        <end position="298"/>
    </location>
</feature>
<dbReference type="Proteomes" id="UP000266841">
    <property type="component" value="Unassembled WGS sequence"/>
</dbReference>
<feature type="compositionally biased region" description="Polar residues" evidence="1">
    <location>
        <begin position="186"/>
        <end position="203"/>
    </location>
</feature>
<feature type="compositionally biased region" description="Low complexity" evidence="1">
    <location>
        <begin position="15"/>
        <end position="24"/>
    </location>
</feature>
<feature type="compositionally biased region" description="Basic and acidic residues" evidence="1">
    <location>
        <begin position="63"/>
        <end position="72"/>
    </location>
</feature>
<gene>
    <name evidence="2" type="ORF">THAOC_34207</name>
</gene>